<accession>A0ABZ3C4V1</accession>
<evidence type="ECO:0000313" key="1">
    <source>
        <dbReference type="EMBL" id="WZW88598.1"/>
    </source>
</evidence>
<organism evidence="1 2">
    <name type="scientific">Ignatzschineria larvae DSM 13226</name>
    <dbReference type="NCBI Taxonomy" id="1111732"/>
    <lineage>
        <taxon>Bacteria</taxon>
        <taxon>Pseudomonadati</taxon>
        <taxon>Pseudomonadota</taxon>
        <taxon>Gammaproteobacteria</taxon>
        <taxon>Cardiobacteriales</taxon>
        <taxon>Ignatzschineriaceae</taxon>
        <taxon>Ignatzschineria</taxon>
    </lineage>
</organism>
<dbReference type="InterPro" id="IPR019658">
    <property type="entry name" value="DUF2515"/>
</dbReference>
<reference evidence="1 2" key="1">
    <citation type="submission" date="2024-03" db="EMBL/GenBank/DDBJ databases">
        <title>Complete Genome Sequence and Annotation of Ignatzschineria larvae DSM 13226.</title>
        <authorList>
            <person name="Cantrell E."/>
            <person name="Burcham Z.M."/>
        </authorList>
    </citation>
    <scope>NUCLEOTIDE SEQUENCE [LARGE SCALE GENOMIC DNA]</scope>
    <source>
        <strain evidence="1 2">DSM 13226</strain>
    </source>
</reference>
<keyword evidence="2" id="KW-1185">Reference proteome</keyword>
<protein>
    <submittedName>
        <fullName evidence="1">Uncharacterized protein</fullName>
    </submittedName>
</protein>
<dbReference type="RefSeq" id="WP_051396312.1">
    <property type="nucleotide sequence ID" value="NZ_AZOD01000054.1"/>
</dbReference>
<sequence>MSLDWSFTNLEEQSCKPVKLECSPFWEYWQQEAIKRMSNLQDEEKNIYKIELGYEARARRIAAIYAKIFLETEAYGNEKVRGRYYWMGFGAFASKTMGMVFSHFGTATGFKVGIREAANVFAKGNFWLFMDLAPWHYAWSACPKSFESCFESRDTESFEHLKEVMTNLPWFNDVPIDIRKMNKTKEIENAFIKVKEIESIFLNKPDDFEKYKLAWRNPIPSATLT</sequence>
<proteinExistence type="predicted"/>
<dbReference type="Proteomes" id="UP001449178">
    <property type="component" value="Chromosome"/>
</dbReference>
<gene>
    <name evidence="1" type="ORF">WMO13_04215</name>
</gene>
<name>A0ABZ3C4V1_9GAMM</name>
<dbReference type="Pfam" id="PF10720">
    <property type="entry name" value="DUF2515"/>
    <property type="match status" value="1"/>
</dbReference>
<dbReference type="EMBL" id="CP150637">
    <property type="protein sequence ID" value="WZW88598.1"/>
    <property type="molecule type" value="Genomic_DNA"/>
</dbReference>
<evidence type="ECO:0000313" key="2">
    <source>
        <dbReference type="Proteomes" id="UP001449178"/>
    </source>
</evidence>